<protein>
    <submittedName>
        <fullName evidence="1">Uncharacterized protein</fullName>
    </submittedName>
</protein>
<dbReference type="KEGG" id="lng:BSQ50_07965"/>
<proteinExistence type="predicted"/>
<sequence length="65" mass="7584">MHGNPEKIDHQFMTKFRCGRSVSTSQLGLRYYIKNNIAGSRVLKFITIALKLTLNQKTQILIHYF</sequence>
<dbReference type="Proteomes" id="UP000324497">
    <property type="component" value="Chromosome"/>
</dbReference>
<keyword evidence="2" id="KW-1185">Reference proteome</keyword>
<dbReference type="EMBL" id="CP018180">
    <property type="protein sequence ID" value="AUJ32495.1"/>
    <property type="molecule type" value="Genomic_DNA"/>
</dbReference>
<evidence type="ECO:0000313" key="1">
    <source>
        <dbReference type="EMBL" id="AUJ32495.1"/>
    </source>
</evidence>
<accession>A0A3Q8CMI7</accession>
<gene>
    <name evidence="1" type="ORF">BSQ50_07965</name>
</gene>
<dbReference type="AlphaFoldDB" id="A0A3Q8CMI7"/>
<organism evidence="1 2">
    <name type="scientific">Liquorilactobacillus nagelii</name>
    <dbReference type="NCBI Taxonomy" id="82688"/>
    <lineage>
        <taxon>Bacteria</taxon>
        <taxon>Bacillati</taxon>
        <taxon>Bacillota</taxon>
        <taxon>Bacilli</taxon>
        <taxon>Lactobacillales</taxon>
        <taxon>Lactobacillaceae</taxon>
        <taxon>Liquorilactobacillus</taxon>
    </lineage>
</organism>
<name>A0A3Q8CMI7_9LACO</name>
<reference evidence="1 2" key="1">
    <citation type="submission" date="2016-11" db="EMBL/GenBank/DDBJ databases">
        <title>Interaction between Lactobacillus species and yeast in water kefir.</title>
        <authorList>
            <person name="Behr J."/>
            <person name="Xu D."/>
            <person name="Vogel R.F."/>
        </authorList>
    </citation>
    <scope>NUCLEOTIDE SEQUENCE [LARGE SCALE GENOMIC DNA]</scope>
    <source>
        <strain evidence="1 2">TMW 1.1827</strain>
    </source>
</reference>
<evidence type="ECO:0000313" key="2">
    <source>
        <dbReference type="Proteomes" id="UP000324497"/>
    </source>
</evidence>